<dbReference type="Proteomes" id="UP001497392">
    <property type="component" value="Unassembled WGS sequence"/>
</dbReference>
<dbReference type="Gene3D" id="3.30.720.120">
    <property type="match status" value="1"/>
</dbReference>
<keyword evidence="3" id="KW-1185">Reference proteome</keyword>
<gene>
    <name evidence="2" type="primary">g10560</name>
    <name evidence="2" type="ORF">VP750_LOCUS9473</name>
</gene>
<reference evidence="2 3" key="1">
    <citation type="submission" date="2024-06" db="EMBL/GenBank/DDBJ databases">
        <authorList>
            <person name="Kraege A."/>
            <person name="Thomma B."/>
        </authorList>
    </citation>
    <scope>NUCLEOTIDE SEQUENCE [LARGE SCALE GENOMIC DNA]</scope>
</reference>
<proteinExistence type="predicted"/>
<evidence type="ECO:0000313" key="3">
    <source>
        <dbReference type="Proteomes" id="UP001497392"/>
    </source>
</evidence>
<evidence type="ECO:0000259" key="1">
    <source>
        <dbReference type="PROSITE" id="PS51819"/>
    </source>
</evidence>
<dbReference type="EMBL" id="CAXHTA020000017">
    <property type="protein sequence ID" value="CAL5227567.1"/>
    <property type="molecule type" value="Genomic_DNA"/>
</dbReference>
<dbReference type="Gene3D" id="3.30.720.110">
    <property type="match status" value="1"/>
</dbReference>
<accession>A0ABP1G8B6</accession>
<dbReference type="PROSITE" id="PS51819">
    <property type="entry name" value="VOC"/>
    <property type="match status" value="1"/>
</dbReference>
<protein>
    <submittedName>
        <fullName evidence="2">G10560 protein</fullName>
    </submittedName>
</protein>
<feature type="domain" description="VOC" evidence="1">
    <location>
        <begin position="8"/>
        <end position="134"/>
    </location>
</feature>
<dbReference type="InterPro" id="IPR029068">
    <property type="entry name" value="Glyas_Bleomycin-R_OHBP_Dase"/>
</dbReference>
<organism evidence="2 3">
    <name type="scientific">Coccomyxa viridis</name>
    <dbReference type="NCBI Taxonomy" id="1274662"/>
    <lineage>
        <taxon>Eukaryota</taxon>
        <taxon>Viridiplantae</taxon>
        <taxon>Chlorophyta</taxon>
        <taxon>core chlorophytes</taxon>
        <taxon>Trebouxiophyceae</taxon>
        <taxon>Trebouxiophyceae incertae sedis</taxon>
        <taxon>Coccomyxaceae</taxon>
        <taxon>Coccomyxa</taxon>
    </lineage>
</organism>
<dbReference type="Pfam" id="PF00903">
    <property type="entry name" value="Glyoxalase"/>
    <property type="match status" value="1"/>
</dbReference>
<sequence>MRGSSDRDTAKAEPFIWDAQGAMAWMEKVAGFHCFGLEGDFGRPPPIVHAEMTLGSGLIMLATAKPEMGCCAPGDVVRQGDNTPCSTHRVHIRVSDLDAALKRAKEAGANVTKEPYNTLRTRSFELTDPEGVKW</sequence>
<dbReference type="InterPro" id="IPR037523">
    <property type="entry name" value="VOC_core"/>
</dbReference>
<dbReference type="SUPFAM" id="SSF54593">
    <property type="entry name" value="Glyoxalase/Bleomycin resistance protein/Dihydroxybiphenyl dioxygenase"/>
    <property type="match status" value="1"/>
</dbReference>
<name>A0ABP1G8B6_9CHLO</name>
<comment type="caution">
    <text evidence="2">The sequence shown here is derived from an EMBL/GenBank/DDBJ whole genome shotgun (WGS) entry which is preliminary data.</text>
</comment>
<evidence type="ECO:0000313" key="2">
    <source>
        <dbReference type="EMBL" id="CAL5227567.1"/>
    </source>
</evidence>
<dbReference type="InterPro" id="IPR004360">
    <property type="entry name" value="Glyas_Fos-R_dOase_dom"/>
</dbReference>